<organism evidence="7 8">
    <name type="scientific">Chitinophaga rupis</name>
    <dbReference type="NCBI Taxonomy" id="573321"/>
    <lineage>
        <taxon>Bacteria</taxon>
        <taxon>Pseudomonadati</taxon>
        <taxon>Bacteroidota</taxon>
        <taxon>Chitinophagia</taxon>
        <taxon>Chitinophagales</taxon>
        <taxon>Chitinophagaceae</taxon>
        <taxon>Chitinophaga</taxon>
    </lineage>
</organism>
<evidence type="ECO:0000313" key="7">
    <source>
        <dbReference type="EMBL" id="SEN09986.1"/>
    </source>
</evidence>
<feature type="domain" description="RNA polymerase sigma factor 70 region 4 type 2" evidence="6">
    <location>
        <begin position="119"/>
        <end position="168"/>
    </location>
</feature>
<accession>A0A1H8DS45</accession>
<name>A0A1H8DS45_9BACT</name>
<evidence type="ECO:0000259" key="5">
    <source>
        <dbReference type="Pfam" id="PF04542"/>
    </source>
</evidence>
<dbReference type="InterPro" id="IPR013324">
    <property type="entry name" value="RNA_pol_sigma_r3/r4-like"/>
</dbReference>
<dbReference type="InterPro" id="IPR036388">
    <property type="entry name" value="WH-like_DNA-bd_sf"/>
</dbReference>
<sequence>MEGKELIDQDEKLLQERFTAYFRNFECPLYFFALKLTQSELLSRDIIQDVFIKLWTIRHQFDDIKNMEDYLYKMVRNKVLDVLRQLAKDRKLRAEYFNDHQWEESRTYETIVAKEYAFALSEAINQLPPQRRIIYQLSQVEGRSRNEIARELDISPSTVKNQLTAALSYLRKVVAGQIKLF</sequence>
<dbReference type="GO" id="GO:0003677">
    <property type="term" value="F:DNA binding"/>
    <property type="evidence" value="ECO:0007669"/>
    <property type="project" value="InterPro"/>
</dbReference>
<dbReference type="SUPFAM" id="SSF88946">
    <property type="entry name" value="Sigma2 domain of RNA polymerase sigma factors"/>
    <property type="match status" value="1"/>
</dbReference>
<proteinExistence type="inferred from homology"/>
<dbReference type="RefSeq" id="WP_089918671.1">
    <property type="nucleotide sequence ID" value="NZ_FOBB01000008.1"/>
</dbReference>
<dbReference type="Proteomes" id="UP000198984">
    <property type="component" value="Unassembled WGS sequence"/>
</dbReference>
<dbReference type="InterPro" id="IPR007627">
    <property type="entry name" value="RNA_pol_sigma70_r2"/>
</dbReference>
<keyword evidence="2" id="KW-0805">Transcription regulation</keyword>
<dbReference type="InterPro" id="IPR014327">
    <property type="entry name" value="RNA_pol_sigma70_bacteroid"/>
</dbReference>
<dbReference type="Gene3D" id="1.10.1740.10">
    <property type="match status" value="1"/>
</dbReference>
<dbReference type="InterPro" id="IPR014284">
    <property type="entry name" value="RNA_pol_sigma-70_dom"/>
</dbReference>
<protein>
    <submittedName>
        <fullName evidence="7">RNA polymerase sigma-70 factor, ECF subfamily</fullName>
    </submittedName>
</protein>
<dbReference type="AlphaFoldDB" id="A0A1H8DS45"/>
<dbReference type="PANTHER" id="PTHR43133">
    <property type="entry name" value="RNA POLYMERASE ECF-TYPE SIGMA FACTO"/>
    <property type="match status" value="1"/>
</dbReference>
<dbReference type="NCBIfam" id="TIGR02937">
    <property type="entry name" value="sigma70-ECF"/>
    <property type="match status" value="1"/>
</dbReference>
<dbReference type="PANTHER" id="PTHR43133:SF46">
    <property type="entry name" value="RNA POLYMERASE SIGMA-70 FACTOR ECF SUBFAMILY"/>
    <property type="match status" value="1"/>
</dbReference>
<feature type="domain" description="RNA polymerase sigma-70 region 2" evidence="5">
    <location>
        <begin position="29"/>
        <end position="87"/>
    </location>
</feature>
<dbReference type="NCBIfam" id="TIGR02985">
    <property type="entry name" value="Sig70_bacteroi1"/>
    <property type="match status" value="1"/>
</dbReference>
<dbReference type="OrthoDB" id="655312at2"/>
<evidence type="ECO:0000256" key="1">
    <source>
        <dbReference type="ARBA" id="ARBA00010641"/>
    </source>
</evidence>
<comment type="similarity">
    <text evidence="1">Belongs to the sigma-70 factor family. ECF subfamily.</text>
</comment>
<evidence type="ECO:0000256" key="2">
    <source>
        <dbReference type="ARBA" id="ARBA00023015"/>
    </source>
</evidence>
<evidence type="ECO:0000313" key="8">
    <source>
        <dbReference type="Proteomes" id="UP000198984"/>
    </source>
</evidence>
<dbReference type="Pfam" id="PF08281">
    <property type="entry name" value="Sigma70_r4_2"/>
    <property type="match status" value="1"/>
</dbReference>
<dbReference type="GO" id="GO:0016987">
    <property type="term" value="F:sigma factor activity"/>
    <property type="evidence" value="ECO:0007669"/>
    <property type="project" value="UniProtKB-KW"/>
</dbReference>
<keyword evidence="8" id="KW-1185">Reference proteome</keyword>
<dbReference type="InterPro" id="IPR013249">
    <property type="entry name" value="RNA_pol_sigma70_r4_t2"/>
</dbReference>
<dbReference type="Pfam" id="PF04542">
    <property type="entry name" value="Sigma70_r2"/>
    <property type="match status" value="1"/>
</dbReference>
<evidence type="ECO:0000256" key="4">
    <source>
        <dbReference type="ARBA" id="ARBA00023163"/>
    </source>
</evidence>
<dbReference type="InterPro" id="IPR013325">
    <property type="entry name" value="RNA_pol_sigma_r2"/>
</dbReference>
<keyword evidence="4" id="KW-0804">Transcription</keyword>
<keyword evidence="3" id="KW-0731">Sigma factor</keyword>
<gene>
    <name evidence="7" type="ORF">SAMN04488505_10884</name>
</gene>
<dbReference type="GO" id="GO:0006352">
    <property type="term" value="P:DNA-templated transcription initiation"/>
    <property type="evidence" value="ECO:0007669"/>
    <property type="project" value="InterPro"/>
</dbReference>
<dbReference type="STRING" id="573321.SAMN04488505_10884"/>
<evidence type="ECO:0000256" key="3">
    <source>
        <dbReference type="ARBA" id="ARBA00023082"/>
    </source>
</evidence>
<dbReference type="Gene3D" id="1.10.10.10">
    <property type="entry name" value="Winged helix-like DNA-binding domain superfamily/Winged helix DNA-binding domain"/>
    <property type="match status" value="1"/>
</dbReference>
<dbReference type="InterPro" id="IPR039425">
    <property type="entry name" value="RNA_pol_sigma-70-like"/>
</dbReference>
<reference evidence="7 8" key="1">
    <citation type="submission" date="2016-10" db="EMBL/GenBank/DDBJ databases">
        <authorList>
            <person name="de Groot N.N."/>
        </authorList>
    </citation>
    <scope>NUCLEOTIDE SEQUENCE [LARGE SCALE GENOMIC DNA]</scope>
    <source>
        <strain evidence="7 8">DSM 21039</strain>
    </source>
</reference>
<dbReference type="SUPFAM" id="SSF88659">
    <property type="entry name" value="Sigma3 and sigma4 domains of RNA polymerase sigma factors"/>
    <property type="match status" value="1"/>
</dbReference>
<evidence type="ECO:0000259" key="6">
    <source>
        <dbReference type="Pfam" id="PF08281"/>
    </source>
</evidence>
<dbReference type="EMBL" id="FOBB01000008">
    <property type="protein sequence ID" value="SEN09986.1"/>
    <property type="molecule type" value="Genomic_DNA"/>
</dbReference>